<protein>
    <submittedName>
        <fullName evidence="1">Uncharacterized protein</fullName>
    </submittedName>
</protein>
<name>A0A2T2XDU1_9FIRM</name>
<dbReference type="EMBL" id="PXYW01000033">
    <property type="protein sequence ID" value="PSR32665.1"/>
    <property type="molecule type" value="Genomic_DNA"/>
</dbReference>
<organism evidence="1 2">
    <name type="scientific">Sulfobacillus benefaciens</name>
    <dbReference type="NCBI Taxonomy" id="453960"/>
    <lineage>
        <taxon>Bacteria</taxon>
        <taxon>Bacillati</taxon>
        <taxon>Bacillota</taxon>
        <taxon>Clostridia</taxon>
        <taxon>Eubacteriales</taxon>
        <taxon>Clostridiales Family XVII. Incertae Sedis</taxon>
        <taxon>Sulfobacillus</taxon>
    </lineage>
</organism>
<evidence type="ECO:0000313" key="1">
    <source>
        <dbReference type="EMBL" id="PSR32665.1"/>
    </source>
</evidence>
<dbReference type="InterPro" id="IPR005361">
    <property type="entry name" value="UPF0158"/>
</dbReference>
<comment type="caution">
    <text evidence="1">The sequence shown here is derived from an EMBL/GenBank/DDBJ whole genome shotgun (WGS) entry which is preliminary data.</text>
</comment>
<proteinExistence type="predicted"/>
<evidence type="ECO:0000313" key="2">
    <source>
        <dbReference type="Proteomes" id="UP000242972"/>
    </source>
</evidence>
<reference evidence="1 2" key="1">
    <citation type="journal article" date="2014" name="BMC Genomics">
        <title>Comparison of environmental and isolate Sulfobacillus genomes reveals diverse carbon, sulfur, nitrogen, and hydrogen metabolisms.</title>
        <authorList>
            <person name="Justice N.B."/>
            <person name="Norman A."/>
            <person name="Brown C.T."/>
            <person name="Singh A."/>
            <person name="Thomas B.C."/>
            <person name="Banfield J.F."/>
        </authorList>
    </citation>
    <scope>NUCLEOTIDE SEQUENCE [LARGE SCALE GENOMIC DNA]</scope>
    <source>
        <strain evidence="1">AMDSBA4</strain>
    </source>
</reference>
<accession>A0A2T2XDU1</accession>
<sequence length="137" mass="16302">MTIPRLEIMELVGAYMDNFFDHQYFLNLHDGTIVLLNGDLGDNDELHNAIEENFGVTYLRIPEIESGLAYRDMLDFSYWVSSTLLQFKLRQALSGPKPFLRFKNVLLDFPKERDQRFQFEYERNEWLRDENITIDEA</sequence>
<dbReference type="Proteomes" id="UP000242972">
    <property type="component" value="Unassembled WGS sequence"/>
</dbReference>
<gene>
    <name evidence="1" type="ORF">C7B46_12955</name>
</gene>
<dbReference type="Pfam" id="PF03682">
    <property type="entry name" value="UPF0158"/>
    <property type="match status" value="1"/>
</dbReference>
<dbReference type="AlphaFoldDB" id="A0A2T2XDU1"/>